<keyword evidence="7" id="KW-1185">Reference proteome</keyword>
<organism evidence="6 7">
    <name type="scientific">Faecalibacillus faecis</name>
    <dbReference type="NCBI Taxonomy" id="1982628"/>
    <lineage>
        <taxon>Bacteria</taxon>
        <taxon>Bacillati</taxon>
        <taxon>Bacillota</taxon>
        <taxon>Erysipelotrichia</taxon>
        <taxon>Erysipelotrichales</taxon>
        <taxon>Coprobacillaceae</taxon>
        <taxon>Faecalibacillus</taxon>
    </lineage>
</organism>
<dbReference type="SUPFAM" id="SSF47413">
    <property type="entry name" value="lambda repressor-like DNA-binding domains"/>
    <property type="match status" value="1"/>
</dbReference>
<dbReference type="SMART" id="SM00354">
    <property type="entry name" value="HTH_LACI"/>
    <property type="match status" value="1"/>
</dbReference>
<dbReference type="InterPro" id="IPR028082">
    <property type="entry name" value="Peripla_BP_I"/>
</dbReference>
<feature type="domain" description="HTH lacI-type" evidence="4">
    <location>
        <begin position="2"/>
        <end position="48"/>
    </location>
</feature>
<keyword evidence="3" id="KW-0804">Transcription</keyword>
<dbReference type="Gene3D" id="3.40.50.2300">
    <property type="match status" value="2"/>
</dbReference>
<dbReference type="GeneID" id="77469643"/>
<dbReference type="Proteomes" id="UP001198439">
    <property type="component" value="Unassembled WGS sequence"/>
</dbReference>
<dbReference type="EMBL" id="JAJDKZ010000014">
    <property type="protein sequence ID" value="MCB8610210.1"/>
    <property type="molecule type" value="Genomic_DNA"/>
</dbReference>
<evidence type="ECO:0000256" key="2">
    <source>
        <dbReference type="ARBA" id="ARBA00023125"/>
    </source>
</evidence>
<evidence type="ECO:0000259" key="4">
    <source>
        <dbReference type="PROSITE" id="PS50932"/>
    </source>
</evidence>
<evidence type="ECO:0000313" key="5">
    <source>
        <dbReference type="EMBL" id="MCB8610210.1"/>
    </source>
</evidence>
<name>A0A2T3G3K9_9FIRM</name>
<dbReference type="SUPFAM" id="SSF53822">
    <property type="entry name" value="Periplasmic binding protein-like I"/>
    <property type="match status" value="1"/>
</dbReference>
<dbReference type="Pfam" id="PF00356">
    <property type="entry name" value="LacI"/>
    <property type="match status" value="1"/>
</dbReference>
<dbReference type="PROSITE" id="PS50932">
    <property type="entry name" value="HTH_LACI_2"/>
    <property type="match status" value="1"/>
</dbReference>
<dbReference type="PANTHER" id="PTHR30146:SF149">
    <property type="entry name" value="HTH-TYPE TRANSCRIPTIONAL REGULATOR EBGR"/>
    <property type="match status" value="1"/>
</dbReference>
<dbReference type="InterPro" id="IPR010982">
    <property type="entry name" value="Lambda_DNA-bd_dom_sf"/>
</dbReference>
<dbReference type="Gene3D" id="1.10.260.40">
    <property type="entry name" value="lambda repressor-like DNA-binding domains"/>
    <property type="match status" value="1"/>
</dbReference>
<dbReference type="PANTHER" id="PTHR30146">
    <property type="entry name" value="LACI-RELATED TRANSCRIPTIONAL REPRESSOR"/>
    <property type="match status" value="1"/>
</dbReference>
<dbReference type="EMBL" id="PYLP01000001">
    <property type="protein sequence ID" value="PST42126.1"/>
    <property type="molecule type" value="Genomic_DNA"/>
</dbReference>
<accession>A0A2T3G3K9</accession>
<keyword evidence="2 5" id="KW-0238">DNA-binding</keyword>
<keyword evidence="1" id="KW-0805">Transcription regulation</keyword>
<dbReference type="Proteomes" id="UP000241201">
    <property type="component" value="Unassembled WGS sequence"/>
</dbReference>
<proteinExistence type="predicted"/>
<dbReference type="GO" id="GO:0003700">
    <property type="term" value="F:DNA-binding transcription factor activity"/>
    <property type="evidence" value="ECO:0007669"/>
    <property type="project" value="TreeGrafter"/>
</dbReference>
<dbReference type="InterPro" id="IPR000843">
    <property type="entry name" value="HTH_LacI"/>
</dbReference>
<reference evidence="6" key="2">
    <citation type="journal article" date="2019" name="Int. J. Syst. Evol. Microbiol.">
        <title>Faecalibacillus intestinalis gen. nov., sp. nov. and Faecalibacillus faecis sp. nov., isolated from human faeces.</title>
        <authorList>
            <person name="Seo B."/>
            <person name="Jeon K."/>
            <person name="Baek I."/>
            <person name="Lee Y.M."/>
            <person name="Baek K."/>
            <person name="Ko G."/>
        </authorList>
    </citation>
    <scope>NUCLEOTIDE SEQUENCE</scope>
    <source>
        <strain evidence="6">SNUG30370</strain>
    </source>
</reference>
<evidence type="ECO:0000256" key="3">
    <source>
        <dbReference type="ARBA" id="ARBA00023163"/>
    </source>
</evidence>
<dbReference type="InterPro" id="IPR046335">
    <property type="entry name" value="LacI/GalR-like_sensor"/>
</dbReference>
<dbReference type="AlphaFoldDB" id="A0A2T3G3K9"/>
<dbReference type="PROSITE" id="PS00356">
    <property type="entry name" value="HTH_LACI_1"/>
    <property type="match status" value="1"/>
</dbReference>
<sequence>MATIKDIAELAKVSSASVSRILNNDPTLSVPKETRQRVLDAANQLGYKKKNKKIYDTVMTLGIIQWISPIEESNDPYYLSIRQGVEEYCFKNKIAIKRVFKTDIDYLNQLEDIQGLVCIGKYSQEDIETYKKICSNVIFLDMNIDPIHECCILLDFKNAVKDVVSYLSQKHTSIAYLGGKEIIHDKLYHDQRKEYFEHYCKEYNIDYSMSEEAFSIESGFNMTYELIKNKKLPSAIFAASDPIAIGAMRALKQYDIKIPEDISIIGFDNIETTNYTDPPLTTVFAPTFDMGFMAARQLFDAFKHNENISPIKILLPCFLIERNSCI</sequence>
<dbReference type="GO" id="GO:0000976">
    <property type="term" value="F:transcription cis-regulatory region binding"/>
    <property type="evidence" value="ECO:0007669"/>
    <property type="project" value="TreeGrafter"/>
</dbReference>
<evidence type="ECO:0000256" key="1">
    <source>
        <dbReference type="ARBA" id="ARBA00023015"/>
    </source>
</evidence>
<protein>
    <submittedName>
        <fullName evidence="5 6">Transcriptional regulator</fullName>
    </submittedName>
</protein>
<dbReference type="CDD" id="cd01544">
    <property type="entry name" value="PBP1_GalR"/>
    <property type="match status" value="1"/>
</dbReference>
<comment type="caution">
    <text evidence="6">The sequence shown here is derived from an EMBL/GenBank/DDBJ whole genome shotgun (WGS) entry which is preliminary data.</text>
</comment>
<dbReference type="CDD" id="cd01392">
    <property type="entry name" value="HTH_LacI"/>
    <property type="match status" value="1"/>
</dbReference>
<evidence type="ECO:0000313" key="6">
    <source>
        <dbReference type="EMBL" id="PST42126.1"/>
    </source>
</evidence>
<dbReference type="Pfam" id="PF13377">
    <property type="entry name" value="Peripla_BP_3"/>
    <property type="match status" value="1"/>
</dbReference>
<reference evidence="5" key="3">
    <citation type="submission" date="2021-10" db="EMBL/GenBank/DDBJ databases">
        <title>Collection of gut derived symbiotic bacterial strains cultured from healthy donors.</title>
        <authorList>
            <person name="Lin H."/>
            <person name="Littmann E."/>
            <person name="Kohout C."/>
            <person name="Pamer E.G."/>
        </authorList>
    </citation>
    <scope>NUCLEOTIDE SEQUENCE</scope>
    <source>
        <strain evidence="5">DFI.4.48</strain>
    </source>
</reference>
<gene>
    <name evidence="6" type="ORF">C7U55_00800</name>
    <name evidence="5" type="ORF">LJD69_06350</name>
</gene>
<evidence type="ECO:0000313" key="7">
    <source>
        <dbReference type="Proteomes" id="UP000241201"/>
    </source>
</evidence>
<dbReference type="RefSeq" id="WP_106986915.1">
    <property type="nucleotide sequence ID" value="NZ_DAWBWI010000283.1"/>
</dbReference>
<reference evidence="7" key="1">
    <citation type="submission" date="2018-03" db="EMBL/GenBank/DDBJ databases">
        <title>Lachnoclostridium SNUG30370 gen.nov., sp.nov., isolated from human faeces.</title>
        <authorList>
            <person name="Seo B."/>
            <person name="Jeon K."/>
            <person name="Ko G."/>
        </authorList>
    </citation>
    <scope>NUCLEOTIDE SEQUENCE [LARGE SCALE GENOMIC DNA]</scope>
    <source>
        <strain evidence="7">SNUG30370</strain>
    </source>
</reference>